<organism evidence="4 5">
    <name type="scientific">Ensifer adhaerens</name>
    <name type="common">Sinorhizobium morelense</name>
    <dbReference type="NCBI Taxonomy" id="106592"/>
    <lineage>
        <taxon>Bacteria</taxon>
        <taxon>Pseudomonadati</taxon>
        <taxon>Pseudomonadota</taxon>
        <taxon>Alphaproteobacteria</taxon>
        <taxon>Hyphomicrobiales</taxon>
        <taxon>Rhizobiaceae</taxon>
        <taxon>Sinorhizobium/Ensifer group</taxon>
        <taxon>Ensifer</taxon>
    </lineage>
</organism>
<feature type="domain" description="GGDEF" evidence="3">
    <location>
        <begin position="120"/>
        <end position="253"/>
    </location>
</feature>
<sequence>MMLGTFLPKPEQRFAAAGAALGALVSVAWLASGTGLPDQMAPHWDVPAVMAAGAMPFILGGSFYRWRYSRRLELELRAARRAERRLRNEVHRDKLTGLANRAALEADISQALSAEGAAFARNALLLLDLDRFKVINDTLGHDAGDRLLALFGARLRRAFAGEATVYRLGGDEFVLAAACAPSQADAEMLATRVEKLFEAPFDLGETRIASGCSIGIAFIERSDKSTSDVLKRADLALYEAKAISGNSHAFHSETLSHAVRQRAEAERDLTRGFEAEEFFLAFLPILGIESGSIGGFQALLRWRHPHLGVIGAETFEPPEQSATTLALAAWALQSACRQAAGWSFPKGLTIAPFVSQLRDRDFVTQVERCLSDAGLSPERLTIEVAEGVSTDDLVIVTENLRGLRALGVRVALGGGSASSLPLNQISDVQPDQVTVDLAAVRAAHGSERSVALLACLIKTGQVLRLSIAVSGVEKESEADCARACGAAEIRGPWVSPVMADVSVLVGDGEAGEARLSAGA</sequence>
<accession>A0A9Q8Y4C3</accession>
<dbReference type="InterPro" id="IPR000160">
    <property type="entry name" value="GGDEF_dom"/>
</dbReference>
<dbReference type="PROSITE" id="PS50883">
    <property type="entry name" value="EAL"/>
    <property type="match status" value="1"/>
</dbReference>
<dbReference type="EMBL" id="CP098807">
    <property type="protein sequence ID" value="USJ21915.1"/>
    <property type="molecule type" value="Genomic_DNA"/>
</dbReference>
<dbReference type="Proteomes" id="UP001055460">
    <property type="component" value="Chromosome"/>
</dbReference>
<gene>
    <name evidence="4" type="ORF">NE863_11355</name>
</gene>
<dbReference type="InterPro" id="IPR029787">
    <property type="entry name" value="Nucleotide_cyclase"/>
</dbReference>
<dbReference type="RefSeq" id="WP_110818687.1">
    <property type="nucleotide sequence ID" value="NZ_CAXURO020000001.1"/>
</dbReference>
<proteinExistence type="predicted"/>
<dbReference type="InterPro" id="IPR001633">
    <property type="entry name" value="EAL_dom"/>
</dbReference>
<evidence type="ECO:0000259" key="3">
    <source>
        <dbReference type="PROSITE" id="PS50887"/>
    </source>
</evidence>
<dbReference type="SMART" id="SM00267">
    <property type="entry name" value="GGDEF"/>
    <property type="match status" value="1"/>
</dbReference>
<dbReference type="PANTHER" id="PTHR44757">
    <property type="entry name" value="DIGUANYLATE CYCLASE DGCP"/>
    <property type="match status" value="1"/>
</dbReference>
<reference evidence="4" key="1">
    <citation type="submission" date="2022-06" db="EMBL/GenBank/DDBJ databases">
        <title>Physiological and biochemical characterization and genomic elucidation of a strain of the genus Ensifer adhaerens M8 that combines arsenic oxidation and chromium reduction.</title>
        <authorList>
            <person name="Li X."/>
            <person name="Yu c."/>
        </authorList>
    </citation>
    <scope>NUCLEOTIDE SEQUENCE</scope>
    <source>
        <strain evidence="4">M8</strain>
    </source>
</reference>
<name>A0A9Q8Y4C3_ENSAD</name>
<evidence type="ECO:0000313" key="5">
    <source>
        <dbReference type="Proteomes" id="UP001055460"/>
    </source>
</evidence>
<evidence type="ECO:0000256" key="1">
    <source>
        <dbReference type="SAM" id="Phobius"/>
    </source>
</evidence>
<dbReference type="CDD" id="cd01949">
    <property type="entry name" value="GGDEF"/>
    <property type="match status" value="1"/>
</dbReference>
<keyword evidence="1" id="KW-0812">Transmembrane</keyword>
<keyword evidence="1" id="KW-0472">Membrane</keyword>
<dbReference type="Pfam" id="PF00563">
    <property type="entry name" value="EAL"/>
    <property type="match status" value="1"/>
</dbReference>
<dbReference type="InterPro" id="IPR043128">
    <property type="entry name" value="Rev_trsase/Diguanyl_cyclase"/>
</dbReference>
<dbReference type="SUPFAM" id="SSF141868">
    <property type="entry name" value="EAL domain-like"/>
    <property type="match status" value="1"/>
</dbReference>
<dbReference type="InterPro" id="IPR052155">
    <property type="entry name" value="Biofilm_reg_signaling"/>
</dbReference>
<dbReference type="OrthoDB" id="9814202at2"/>
<feature type="domain" description="EAL" evidence="2">
    <location>
        <begin position="262"/>
        <end position="511"/>
    </location>
</feature>
<dbReference type="AlphaFoldDB" id="A0A9Q8Y4C3"/>
<dbReference type="PANTHER" id="PTHR44757:SF2">
    <property type="entry name" value="BIOFILM ARCHITECTURE MAINTENANCE PROTEIN MBAA"/>
    <property type="match status" value="1"/>
</dbReference>
<dbReference type="NCBIfam" id="TIGR00254">
    <property type="entry name" value="GGDEF"/>
    <property type="match status" value="1"/>
</dbReference>
<dbReference type="Gene3D" id="3.20.20.450">
    <property type="entry name" value="EAL domain"/>
    <property type="match status" value="1"/>
</dbReference>
<feature type="transmembrane region" description="Helical" evidence="1">
    <location>
        <begin position="46"/>
        <end position="64"/>
    </location>
</feature>
<dbReference type="SUPFAM" id="SSF55073">
    <property type="entry name" value="Nucleotide cyclase"/>
    <property type="match status" value="1"/>
</dbReference>
<evidence type="ECO:0000313" key="4">
    <source>
        <dbReference type="EMBL" id="USJ21915.1"/>
    </source>
</evidence>
<dbReference type="Gene3D" id="3.30.70.270">
    <property type="match status" value="1"/>
</dbReference>
<dbReference type="Pfam" id="PF00990">
    <property type="entry name" value="GGDEF"/>
    <property type="match status" value="1"/>
</dbReference>
<protein>
    <submittedName>
        <fullName evidence="4">EAL domain-containing protein</fullName>
    </submittedName>
</protein>
<dbReference type="CDD" id="cd01948">
    <property type="entry name" value="EAL"/>
    <property type="match status" value="1"/>
</dbReference>
<keyword evidence="1" id="KW-1133">Transmembrane helix</keyword>
<evidence type="ECO:0000259" key="2">
    <source>
        <dbReference type="PROSITE" id="PS50883"/>
    </source>
</evidence>
<dbReference type="PROSITE" id="PS50887">
    <property type="entry name" value="GGDEF"/>
    <property type="match status" value="1"/>
</dbReference>
<dbReference type="SMART" id="SM00052">
    <property type="entry name" value="EAL"/>
    <property type="match status" value="1"/>
</dbReference>
<dbReference type="InterPro" id="IPR035919">
    <property type="entry name" value="EAL_sf"/>
</dbReference>